<dbReference type="Pfam" id="PF04140">
    <property type="entry name" value="ICMT"/>
    <property type="match status" value="1"/>
</dbReference>
<proteinExistence type="predicted"/>
<keyword evidence="6" id="KW-0808">Transferase</keyword>
<sequence>MDTKQDLPWRLAAAGDFLGRAGIVAYFSWAASIRVSTIYAGIANWSTLAIDHKALWLLSQIAVLLFLLLVVVTTFFRLKPIQSADGIEPRITALAGTFLLGLLSFTSSSTPPPAVAALGLALVMGGFALSTYVLFWLGRSFSIMAEARRLVTSGPYAVVRHPLYLTEELAIIGVVLLDFTLPGLAIGIVHWCLQLRRMHNEERVLRAAFPEYEAYAATTPRVIPQLFRPLLRGTA</sequence>
<keyword evidence="7" id="KW-1185">Reference proteome</keyword>
<feature type="transmembrane region" description="Helical" evidence="5">
    <location>
        <begin position="169"/>
        <end position="193"/>
    </location>
</feature>
<dbReference type="Gene3D" id="1.20.120.1630">
    <property type="match status" value="1"/>
</dbReference>
<dbReference type="InterPro" id="IPR007269">
    <property type="entry name" value="ICMT_MeTrfase"/>
</dbReference>
<evidence type="ECO:0000256" key="3">
    <source>
        <dbReference type="ARBA" id="ARBA00022989"/>
    </source>
</evidence>
<gene>
    <name evidence="6" type="ORF">SAMN04488498_105206</name>
</gene>
<dbReference type="AlphaFoldDB" id="A0A1I3YVT6"/>
<dbReference type="PANTHER" id="PTHR12714:SF9">
    <property type="entry name" value="PROTEIN-S-ISOPRENYLCYSTEINE O-METHYLTRANSFERASE"/>
    <property type="match status" value="1"/>
</dbReference>
<evidence type="ECO:0000256" key="5">
    <source>
        <dbReference type="SAM" id="Phobius"/>
    </source>
</evidence>
<dbReference type="GO" id="GO:0032259">
    <property type="term" value="P:methylation"/>
    <property type="evidence" value="ECO:0007669"/>
    <property type="project" value="UniProtKB-KW"/>
</dbReference>
<organism evidence="6 7">
    <name type="scientific">Neomesorhizobium albiziae</name>
    <dbReference type="NCBI Taxonomy" id="335020"/>
    <lineage>
        <taxon>Bacteria</taxon>
        <taxon>Pseudomonadati</taxon>
        <taxon>Pseudomonadota</taxon>
        <taxon>Alphaproteobacteria</taxon>
        <taxon>Hyphomicrobiales</taxon>
        <taxon>Phyllobacteriaceae</taxon>
        <taxon>Neomesorhizobium</taxon>
    </lineage>
</organism>
<evidence type="ECO:0000313" key="6">
    <source>
        <dbReference type="EMBL" id="SFK35987.1"/>
    </source>
</evidence>
<keyword evidence="2 5" id="KW-0812">Transmembrane</keyword>
<feature type="transmembrane region" description="Helical" evidence="5">
    <location>
        <begin position="54"/>
        <end position="78"/>
    </location>
</feature>
<dbReference type="Proteomes" id="UP000323300">
    <property type="component" value="Unassembled WGS sequence"/>
</dbReference>
<dbReference type="GO" id="GO:0004671">
    <property type="term" value="F:protein C-terminal S-isoprenylcysteine carboxyl O-methyltransferase activity"/>
    <property type="evidence" value="ECO:0007669"/>
    <property type="project" value="InterPro"/>
</dbReference>
<evidence type="ECO:0000256" key="2">
    <source>
        <dbReference type="ARBA" id="ARBA00022692"/>
    </source>
</evidence>
<feature type="transmembrane region" description="Helical" evidence="5">
    <location>
        <begin position="90"/>
        <end position="108"/>
    </location>
</feature>
<evidence type="ECO:0000256" key="1">
    <source>
        <dbReference type="ARBA" id="ARBA00004141"/>
    </source>
</evidence>
<dbReference type="OrthoDB" id="9816156at2"/>
<dbReference type="RefSeq" id="WP_149760225.1">
    <property type="nucleotide sequence ID" value="NZ_BSPE01000056.1"/>
</dbReference>
<comment type="subcellular location">
    <subcellularLocation>
        <location evidence="1">Membrane</location>
        <topology evidence="1">Multi-pass membrane protein</topology>
    </subcellularLocation>
</comment>
<dbReference type="EMBL" id="FOSL01000005">
    <property type="protein sequence ID" value="SFK35987.1"/>
    <property type="molecule type" value="Genomic_DNA"/>
</dbReference>
<evidence type="ECO:0000313" key="7">
    <source>
        <dbReference type="Proteomes" id="UP000323300"/>
    </source>
</evidence>
<keyword evidence="4 5" id="KW-0472">Membrane</keyword>
<feature type="transmembrane region" description="Helical" evidence="5">
    <location>
        <begin position="114"/>
        <end position="135"/>
    </location>
</feature>
<dbReference type="GO" id="GO:0016020">
    <property type="term" value="C:membrane"/>
    <property type="evidence" value="ECO:0007669"/>
    <property type="project" value="UniProtKB-SubCell"/>
</dbReference>
<dbReference type="PANTHER" id="PTHR12714">
    <property type="entry name" value="PROTEIN-S ISOPRENYLCYSTEINE O-METHYLTRANSFERASE"/>
    <property type="match status" value="1"/>
</dbReference>
<feature type="transmembrane region" description="Helical" evidence="5">
    <location>
        <begin position="21"/>
        <end position="42"/>
    </location>
</feature>
<reference evidence="6 7" key="1">
    <citation type="submission" date="2016-10" db="EMBL/GenBank/DDBJ databases">
        <authorList>
            <person name="Varghese N."/>
            <person name="Submissions S."/>
        </authorList>
    </citation>
    <scope>NUCLEOTIDE SEQUENCE [LARGE SCALE GENOMIC DNA]</scope>
    <source>
        <strain evidence="6 7">DSM 21822</strain>
    </source>
</reference>
<keyword evidence="3 5" id="KW-1133">Transmembrane helix</keyword>
<evidence type="ECO:0000256" key="4">
    <source>
        <dbReference type="ARBA" id="ARBA00023136"/>
    </source>
</evidence>
<keyword evidence="6" id="KW-0489">Methyltransferase</keyword>
<protein>
    <submittedName>
        <fullName evidence="6">Protein-S-isoprenylcysteine O-methyltransferase Ste14</fullName>
    </submittedName>
</protein>
<accession>A0A1I3YVT6</accession>
<name>A0A1I3YVT6_9HYPH</name>